<dbReference type="GO" id="GO:0032784">
    <property type="term" value="P:regulation of DNA-templated transcription elongation"/>
    <property type="evidence" value="ECO:0007669"/>
    <property type="project" value="UniProtKB-UniRule"/>
</dbReference>
<keyword evidence="11" id="KW-0648">Protein biosynthesis</keyword>
<evidence type="ECO:0000256" key="2">
    <source>
        <dbReference type="ARBA" id="ARBA00013729"/>
    </source>
</evidence>
<dbReference type="EMBL" id="WBKA01000007">
    <property type="protein sequence ID" value="KAB1631341.1"/>
    <property type="molecule type" value="Genomic_DNA"/>
</dbReference>
<evidence type="ECO:0000256" key="3">
    <source>
        <dbReference type="ARBA" id="ARBA00023015"/>
    </source>
</evidence>
<dbReference type="InterPro" id="IPR028624">
    <property type="entry name" value="Tscrpt_elong_fac_GreA/B"/>
</dbReference>
<dbReference type="InterPro" id="IPR018151">
    <property type="entry name" value="TF_GreA/GreB_CS"/>
</dbReference>
<dbReference type="GO" id="GO:0006354">
    <property type="term" value="P:DNA-templated transcription elongation"/>
    <property type="evidence" value="ECO:0007669"/>
    <property type="project" value="TreeGrafter"/>
</dbReference>
<dbReference type="PANTHER" id="PTHR30437">
    <property type="entry name" value="TRANSCRIPTION ELONGATION FACTOR GREA"/>
    <property type="match status" value="1"/>
</dbReference>
<dbReference type="SUPFAM" id="SSF46557">
    <property type="entry name" value="GreA transcript cleavage protein, N-terminal domain"/>
    <property type="match status" value="1"/>
</dbReference>
<comment type="function">
    <text evidence="6 8">Necessary for efficient RNA polymerase transcription elongation past template-encoded arresting sites. The arresting sites in DNA have the property of trapping a certain fraction of elongating RNA polymerases that pass through, resulting in locked ternary complexes. Cleavage of the nascent transcript by cleavage factors such as GreA or GreB allows the resumption of elongation from the new 3'terminus. GreA releases sequences of 2 to 3 nucleotides.</text>
</comment>
<dbReference type="InterPro" id="IPR001437">
    <property type="entry name" value="Tscrpt_elong_fac_GreA/B_C"/>
</dbReference>
<evidence type="ECO:0000256" key="4">
    <source>
        <dbReference type="ARBA" id="ARBA00023125"/>
    </source>
</evidence>
<evidence type="ECO:0000313" key="11">
    <source>
        <dbReference type="EMBL" id="KAB1631341.1"/>
    </source>
</evidence>
<evidence type="ECO:0000259" key="10">
    <source>
        <dbReference type="Pfam" id="PF03449"/>
    </source>
</evidence>
<dbReference type="Proteomes" id="UP000481339">
    <property type="component" value="Unassembled WGS sequence"/>
</dbReference>
<reference evidence="11 12" key="1">
    <citation type="submission" date="2019-09" db="EMBL/GenBank/DDBJ databases">
        <title>Phylogeny of genus Pseudoclavibacter and closely related genus.</title>
        <authorList>
            <person name="Li Y."/>
        </authorList>
    </citation>
    <scope>NUCLEOTIDE SEQUENCE [LARGE SCALE GENOMIC DNA]</scope>
    <source>
        <strain evidence="11 12">JCM 16921</strain>
    </source>
</reference>
<keyword evidence="12" id="KW-1185">Reference proteome</keyword>
<evidence type="ECO:0000256" key="5">
    <source>
        <dbReference type="ARBA" id="ARBA00023163"/>
    </source>
</evidence>
<dbReference type="PANTHER" id="PTHR30437:SF4">
    <property type="entry name" value="TRANSCRIPTION ELONGATION FACTOR GREA"/>
    <property type="match status" value="1"/>
</dbReference>
<dbReference type="GO" id="GO:0003746">
    <property type="term" value="F:translation elongation factor activity"/>
    <property type="evidence" value="ECO:0007669"/>
    <property type="project" value="UniProtKB-KW"/>
</dbReference>
<dbReference type="InterPro" id="IPR036805">
    <property type="entry name" value="Tscrpt_elong_fac_GreA/B_N_sf"/>
</dbReference>
<dbReference type="Pfam" id="PF01272">
    <property type="entry name" value="GreA_GreB"/>
    <property type="match status" value="1"/>
</dbReference>
<dbReference type="GO" id="GO:0070063">
    <property type="term" value="F:RNA polymerase binding"/>
    <property type="evidence" value="ECO:0007669"/>
    <property type="project" value="InterPro"/>
</dbReference>
<dbReference type="Gene3D" id="3.10.50.30">
    <property type="entry name" value="Transcription elongation factor, GreA/GreB, C-terminal domain"/>
    <property type="match status" value="1"/>
</dbReference>
<comment type="similarity">
    <text evidence="1 8">Belongs to the GreA/GreB family.</text>
</comment>
<dbReference type="InterPro" id="IPR022691">
    <property type="entry name" value="Tscrpt_elong_fac_GreA/B_N"/>
</dbReference>
<comment type="caution">
    <text evidence="11">The sequence shown here is derived from an EMBL/GenBank/DDBJ whole genome shotgun (WGS) entry which is preliminary data.</text>
</comment>
<sequence>MADEQEGTWLTQAAYDRLQAELDQLRGPWRRDIAKRIEEARAEGDLRENGGYQAAKDEQGKFEARIRELEALLRDAQVGEVAVEDGKAARGTVVTAKVAGRDLRFLLGNREIGSGDIKVFSTESPLGAAVAGHRAGETVTYDAPNGRTISVDILSVEPYTAG</sequence>
<organism evidence="11 12">
    <name type="scientific">Pseudoclavibacter caeni</name>
    <dbReference type="NCBI Taxonomy" id="908846"/>
    <lineage>
        <taxon>Bacteria</taxon>
        <taxon>Bacillati</taxon>
        <taxon>Actinomycetota</taxon>
        <taxon>Actinomycetes</taxon>
        <taxon>Micrococcales</taxon>
        <taxon>Microbacteriaceae</taxon>
        <taxon>Pseudoclavibacter</taxon>
    </lineage>
</organism>
<keyword evidence="3 8" id="KW-0805">Transcription regulation</keyword>
<feature type="domain" description="Transcription elongation factor GreA/GreB N-terminal" evidence="10">
    <location>
        <begin position="9"/>
        <end position="78"/>
    </location>
</feature>
<evidence type="ECO:0000256" key="6">
    <source>
        <dbReference type="ARBA" id="ARBA00024916"/>
    </source>
</evidence>
<name>A0A7C8FPE9_9MICO</name>
<feature type="domain" description="Transcription elongation factor GreA/GreB C-terminal" evidence="9">
    <location>
        <begin position="88"/>
        <end position="157"/>
    </location>
</feature>
<dbReference type="Gene3D" id="1.10.287.180">
    <property type="entry name" value="Transcription elongation factor, GreA/GreB, N-terminal domain"/>
    <property type="match status" value="1"/>
</dbReference>
<accession>A0A7C8FPE9</accession>
<dbReference type="InterPro" id="IPR036953">
    <property type="entry name" value="GreA/GreB_C_sf"/>
</dbReference>
<gene>
    <name evidence="8 11" type="primary">greA</name>
    <name evidence="11" type="ORF">F8O02_08195</name>
</gene>
<evidence type="ECO:0000256" key="1">
    <source>
        <dbReference type="ARBA" id="ARBA00008213"/>
    </source>
</evidence>
<protein>
    <recommendedName>
        <fullName evidence="2 8">Transcription elongation factor GreA</fullName>
    </recommendedName>
    <alternativeName>
        <fullName evidence="7 8">Transcript cleavage factor GreA</fullName>
    </alternativeName>
</protein>
<evidence type="ECO:0000256" key="7">
    <source>
        <dbReference type="ARBA" id="ARBA00030776"/>
    </source>
</evidence>
<evidence type="ECO:0000313" key="12">
    <source>
        <dbReference type="Proteomes" id="UP000481339"/>
    </source>
</evidence>
<evidence type="ECO:0000259" key="9">
    <source>
        <dbReference type="Pfam" id="PF01272"/>
    </source>
</evidence>
<dbReference type="RefSeq" id="WP_158036758.1">
    <property type="nucleotide sequence ID" value="NZ_BAAAZV010000020.1"/>
</dbReference>
<dbReference type="HAMAP" id="MF_00105">
    <property type="entry name" value="GreA_GreB"/>
    <property type="match status" value="1"/>
</dbReference>
<dbReference type="GO" id="GO:0003677">
    <property type="term" value="F:DNA binding"/>
    <property type="evidence" value="ECO:0007669"/>
    <property type="project" value="UniProtKB-UniRule"/>
</dbReference>
<dbReference type="Pfam" id="PF03449">
    <property type="entry name" value="GreA_GreB_N"/>
    <property type="match status" value="1"/>
</dbReference>
<dbReference type="OrthoDB" id="9797227at2"/>
<proteinExistence type="inferred from homology"/>
<dbReference type="FunFam" id="1.10.287.180:FF:000001">
    <property type="entry name" value="Transcription elongation factor GreA"/>
    <property type="match status" value="1"/>
</dbReference>
<dbReference type="SUPFAM" id="SSF54534">
    <property type="entry name" value="FKBP-like"/>
    <property type="match status" value="1"/>
</dbReference>
<dbReference type="AlphaFoldDB" id="A0A7C8FPE9"/>
<keyword evidence="5 8" id="KW-0804">Transcription</keyword>
<keyword evidence="4 8" id="KW-0238">DNA-binding</keyword>
<keyword evidence="11" id="KW-0251">Elongation factor</keyword>
<evidence type="ECO:0000256" key="8">
    <source>
        <dbReference type="HAMAP-Rule" id="MF_00105"/>
    </source>
</evidence>
<dbReference type="InterPro" id="IPR023459">
    <property type="entry name" value="Tscrpt_elong_fac_GreA/B_fam"/>
</dbReference>
<dbReference type="PIRSF" id="PIRSF006092">
    <property type="entry name" value="GreA_GreB"/>
    <property type="match status" value="1"/>
</dbReference>
<dbReference type="PROSITE" id="PS00829">
    <property type="entry name" value="GREAB_1"/>
    <property type="match status" value="1"/>
</dbReference>
<dbReference type="NCBIfam" id="NF001262">
    <property type="entry name" value="PRK00226.1-3"/>
    <property type="match status" value="1"/>
</dbReference>